<keyword evidence="5" id="KW-0676">Redox-active center</keyword>
<dbReference type="Proteomes" id="UP000307808">
    <property type="component" value="Unassembled WGS sequence"/>
</dbReference>
<protein>
    <submittedName>
        <fullName evidence="8">TlpA family protein disulfide reductase</fullName>
    </submittedName>
</protein>
<dbReference type="GO" id="GO:0017004">
    <property type="term" value="P:cytochrome complex assembly"/>
    <property type="evidence" value="ECO:0007669"/>
    <property type="project" value="UniProtKB-KW"/>
</dbReference>
<organism evidence="8 9">
    <name type="scientific">Nocardioides jishulii</name>
    <dbReference type="NCBI Taxonomy" id="2575440"/>
    <lineage>
        <taxon>Bacteria</taxon>
        <taxon>Bacillati</taxon>
        <taxon>Actinomycetota</taxon>
        <taxon>Actinomycetes</taxon>
        <taxon>Propionibacteriales</taxon>
        <taxon>Nocardioidaceae</taxon>
        <taxon>Nocardioides</taxon>
    </lineage>
</organism>
<dbReference type="GO" id="GO:0016491">
    <property type="term" value="F:oxidoreductase activity"/>
    <property type="evidence" value="ECO:0007669"/>
    <property type="project" value="InterPro"/>
</dbReference>
<dbReference type="PROSITE" id="PS51352">
    <property type="entry name" value="THIOREDOXIN_2"/>
    <property type="match status" value="1"/>
</dbReference>
<evidence type="ECO:0000256" key="2">
    <source>
        <dbReference type="ARBA" id="ARBA00022748"/>
    </source>
</evidence>
<evidence type="ECO:0000256" key="5">
    <source>
        <dbReference type="ARBA" id="ARBA00023284"/>
    </source>
</evidence>
<keyword evidence="2" id="KW-0201">Cytochrome c-type biogenesis</keyword>
<dbReference type="EMBL" id="SZPY01000001">
    <property type="protein sequence ID" value="TKI64921.1"/>
    <property type="molecule type" value="Genomic_DNA"/>
</dbReference>
<evidence type="ECO:0000313" key="9">
    <source>
        <dbReference type="Proteomes" id="UP000307808"/>
    </source>
</evidence>
<dbReference type="AlphaFoldDB" id="A0A4U2YXL0"/>
<dbReference type="GO" id="GO:0030313">
    <property type="term" value="C:cell envelope"/>
    <property type="evidence" value="ECO:0007669"/>
    <property type="project" value="UniProtKB-SubCell"/>
</dbReference>
<dbReference type="PROSITE" id="PS51257">
    <property type="entry name" value="PROKAR_LIPOPROTEIN"/>
    <property type="match status" value="1"/>
</dbReference>
<evidence type="ECO:0000256" key="3">
    <source>
        <dbReference type="ARBA" id="ARBA00022968"/>
    </source>
</evidence>
<dbReference type="PANTHER" id="PTHR42852:SF6">
    <property type="entry name" value="THIOL:DISULFIDE INTERCHANGE PROTEIN DSBE"/>
    <property type="match status" value="1"/>
</dbReference>
<keyword evidence="4" id="KW-1015">Disulfide bond</keyword>
<dbReference type="OrthoDB" id="9796554at2"/>
<reference evidence="8 9" key="1">
    <citation type="submission" date="2019-04" db="EMBL/GenBank/DDBJ databases">
        <authorList>
            <person name="Dong K."/>
        </authorList>
    </citation>
    <scope>NUCLEOTIDE SEQUENCE [LARGE SCALE GENOMIC DNA]</scope>
    <source>
        <strain evidence="9">dk3543</strain>
    </source>
</reference>
<feature type="domain" description="Thioredoxin" evidence="7">
    <location>
        <begin position="39"/>
        <end position="187"/>
    </location>
</feature>
<dbReference type="InterPro" id="IPR013766">
    <property type="entry name" value="Thioredoxin_domain"/>
</dbReference>
<dbReference type="PANTHER" id="PTHR42852">
    <property type="entry name" value="THIOL:DISULFIDE INTERCHANGE PROTEIN DSBE"/>
    <property type="match status" value="1"/>
</dbReference>
<dbReference type="InterPro" id="IPR036249">
    <property type="entry name" value="Thioredoxin-like_sf"/>
</dbReference>
<evidence type="ECO:0000259" key="7">
    <source>
        <dbReference type="PROSITE" id="PS51352"/>
    </source>
</evidence>
<evidence type="ECO:0000256" key="4">
    <source>
        <dbReference type="ARBA" id="ARBA00023157"/>
    </source>
</evidence>
<comment type="caution">
    <text evidence="8">The sequence shown here is derived from an EMBL/GenBank/DDBJ whole genome shotgun (WGS) entry which is preliminary data.</text>
</comment>
<dbReference type="InterPro" id="IPR050553">
    <property type="entry name" value="Thioredoxin_ResA/DsbE_sf"/>
</dbReference>
<evidence type="ECO:0000313" key="8">
    <source>
        <dbReference type="EMBL" id="TKI64921.1"/>
    </source>
</evidence>
<keyword evidence="9" id="KW-1185">Reference proteome</keyword>
<name>A0A4U2YXL0_9ACTN</name>
<feature type="signal peptide" evidence="6">
    <location>
        <begin position="1"/>
        <end position="22"/>
    </location>
</feature>
<evidence type="ECO:0000256" key="1">
    <source>
        <dbReference type="ARBA" id="ARBA00004196"/>
    </source>
</evidence>
<sequence>MPRVATALLVAALLLTGCSSLGSTGDKGYISQDGVVATVDEDERGKPIELSGEDLDGEQLDLADLRGQVTVVNVWWSACPPCRAEMPHLLEAEKATEDIAQFVGINIRDGSTSQAKSFVRKFGVPYRSFYSPDGKALLPFSGTIPPNAIPSTVVLDAEGRVAATVIGVLPSARTLVGVIEDLSGQKAEPIDG</sequence>
<dbReference type="SUPFAM" id="SSF52833">
    <property type="entry name" value="Thioredoxin-like"/>
    <property type="match status" value="1"/>
</dbReference>
<keyword evidence="6" id="KW-0732">Signal</keyword>
<dbReference type="Gene3D" id="3.40.30.10">
    <property type="entry name" value="Glutaredoxin"/>
    <property type="match status" value="1"/>
</dbReference>
<dbReference type="InterPro" id="IPR013740">
    <property type="entry name" value="Redoxin"/>
</dbReference>
<gene>
    <name evidence="8" type="ORF">FC770_04610</name>
</gene>
<dbReference type="Pfam" id="PF08534">
    <property type="entry name" value="Redoxin"/>
    <property type="match status" value="1"/>
</dbReference>
<evidence type="ECO:0000256" key="6">
    <source>
        <dbReference type="SAM" id="SignalP"/>
    </source>
</evidence>
<keyword evidence="3" id="KW-0735">Signal-anchor</keyword>
<keyword evidence="3" id="KW-0812">Transmembrane</keyword>
<feature type="chain" id="PRO_5020855791" evidence="6">
    <location>
        <begin position="23"/>
        <end position="192"/>
    </location>
</feature>
<accession>A0A4U2YXL0</accession>
<comment type="subcellular location">
    <subcellularLocation>
        <location evidence="1">Cell envelope</location>
    </subcellularLocation>
</comment>
<dbReference type="CDD" id="cd02966">
    <property type="entry name" value="TlpA_like_family"/>
    <property type="match status" value="1"/>
</dbReference>
<proteinExistence type="predicted"/>